<keyword evidence="7" id="KW-1185">Reference proteome</keyword>
<dbReference type="PANTHER" id="PTHR11360:SF304">
    <property type="entry name" value="MFS DOMAIN-CONTAINING PROTEIN"/>
    <property type="match status" value="1"/>
</dbReference>
<dbReference type="InterPro" id="IPR011701">
    <property type="entry name" value="MFS"/>
</dbReference>
<dbReference type="EMBL" id="CP036273">
    <property type="protein sequence ID" value="QDU19309.1"/>
    <property type="molecule type" value="Genomic_DNA"/>
</dbReference>
<name>A0A517XP78_9BACT</name>
<reference evidence="6 7" key="1">
    <citation type="submission" date="2019-02" db="EMBL/GenBank/DDBJ databases">
        <title>Deep-cultivation of Planctomycetes and their phenomic and genomic characterization uncovers novel biology.</title>
        <authorList>
            <person name="Wiegand S."/>
            <person name="Jogler M."/>
            <person name="Boedeker C."/>
            <person name="Pinto D."/>
            <person name="Vollmers J."/>
            <person name="Rivas-Marin E."/>
            <person name="Kohn T."/>
            <person name="Peeters S.H."/>
            <person name="Heuer A."/>
            <person name="Rast P."/>
            <person name="Oberbeckmann S."/>
            <person name="Bunk B."/>
            <person name="Jeske O."/>
            <person name="Meyerdierks A."/>
            <person name="Storesund J.E."/>
            <person name="Kallscheuer N."/>
            <person name="Luecker S."/>
            <person name="Lage O.M."/>
            <person name="Pohl T."/>
            <person name="Merkel B.J."/>
            <person name="Hornburger P."/>
            <person name="Mueller R.-W."/>
            <person name="Bruemmer F."/>
            <person name="Labrenz M."/>
            <person name="Spormann A.M."/>
            <person name="Op den Camp H."/>
            <person name="Overmann J."/>
            <person name="Amann R."/>
            <person name="Jetten M.S.M."/>
            <person name="Mascher T."/>
            <person name="Medema M.H."/>
            <person name="Devos D.P."/>
            <person name="Kaster A.-K."/>
            <person name="Ovreas L."/>
            <person name="Rohde M."/>
            <person name="Galperin M.Y."/>
            <person name="Jogler C."/>
        </authorList>
    </citation>
    <scope>NUCLEOTIDE SEQUENCE [LARGE SCALE GENOMIC DNA]</scope>
    <source>
        <strain evidence="6 7">ETA_A1</strain>
    </source>
</reference>
<gene>
    <name evidence="6" type="primary">yhjX</name>
    <name evidence="6" type="ORF">ETAA1_12150</name>
</gene>
<evidence type="ECO:0000256" key="2">
    <source>
        <dbReference type="ARBA" id="ARBA00022989"/>
    </source>
</evidence>
<feature type="domain" description="Major facilitator superfamily (MFS) profile" evidence="5">
    <location>
        <begin position="10"/>
        <end position="425"/>
    </location>
</feature>
<dbReference type="Proteomes" id="UP000319576">
    <property type="component" value="Chromosome"/>
</dbReference>
<dbReference type="RefSeq" id="WP_145235209.1">
    <property type="nucleotide sequence ID" value="NZ_CP036273.1"/>
</dbReference>
<proteinExistence type="predicted"/>
<feature type="transmembrane region" description="Helical" evidence="4">
    <location>
        <begin position="12"/>
        <end position="34"/>
    </location>
</feature>
<dbReference type="KEGG" id="uli:ETAA1_12150"/>
<evidence type="ECO:0000256" key="1">
    <source>
        <dbReference type="ARBA" id="ARBA00022692"/>
    </source>
</evidence>
<dbReference type="AlphaFoldDB" id="A0A517XP78"/>
<accession>A0A517XP78</accession>
<feature type="transmembrane region" description="Helical" evidence="4">
    <location>
        <begin position="371"/>
        <end position="390"/>
    </location>
</feature>
<keyword evidence="1 4" id="KW-0812">Transmembrane</keyword>
<evidence type="ECO:0000259" key="5">
    <source>
        <dbReference type="PROSITE" id="PS50850"/>
    </source>
</evidence>
<keyword evidence="3 4" id="KW-0472">Membrane</keyword>
<dbReference type="GO" id="GO:0022857">
    <property type="term" value="F:transmembrane transporter activity"/>
    <property type="evidence" value="ECO:0007669"/>
    <property type="project" value="InterPro"/>
</dbReference>
<sequence length="425" mass="43215">MGQPGRVPGRAWVVTGAGVAVNLCLGILYAWSVWKGALLAPKGSSPGDPMTGANAGWHYLSDAEATWAYAICGFTFALFMIPGGRLQDRYGPRAGATLAGLCLGLGCVVAGVMKSYLGLVVGFGLLGGIGMGLGYAAATPAAVRWFGPHRRGLIVGLVVGGYGGAAVYIAPLAKQLIAEGGLTTSFVALGVLFATVIVLAAQFLKMPPSDYVPPGAAVGSAAAAKPAIADVPASQVVRTWQFPALVALFVGSAQAGLLVIANAAPILNKTASGIAFFAANAWLLAAYGGIVNASGRVGTGTYSDRVGRVNAFGLNGLAAAGCLFALPAVIAAENVWLLFLMVGVVYWQYGGTLALMPAWTADFFGAKNLGLNYGLVFLGWGIAFFVPQIAGFIKDATGTLDGAFYLSGGLLVAAVVGSRFVVKPS</sequence>
<evidence type="ECO:0000313" key="7">
    <source>
        <dbReference type="Proteomes" id="UP000319576"/>
    </source>
</evidence>
<keyword evidence="2 4" id="KW-1133">Transmembrane helix</keyword>
<dbReference type="OrthoDB" id="9793415at2"/>
<dbReference type="Pfam" id="PF07690">
    <property type="entry name" value="MFS_1"/>
    <property type="match status" value="1"/>
</dbReference>
<feature type="transmembrane region" description="Helical" evidence="4">
    <location>
        <begin position="94"/>
        <end position="113"/>
    </location>
</feature>
<feature type="transmembrane region" description="Helical" evidence="4">
    <location>
        <begin position="66"/>
        <end position="82"/>
    </location>
</feature>
<dbReference type="InterPro" id="IPR050327">
    <property type="entry name" value="Proton-linked_MCT"/>
</dbReference>
<feature type="transmembrane region" description="Helical" evidence="4">
    <location>
        <begin position="244"/>
        <end position="264"/>
    </location>
</feature>
<dbReference type="InterPro" id="IPR020846">
    <property type="entry name" value="MFS_dom"/>
</dbReference>
<dbReference type="PROSITE" id="PS50850">
    <property type="entry name" value="MFS"/>
    <property type="match status" value="1"/>
</dbReference>
<dbReference type="InterPro" id="IPR036259">
    <property type="entry name" value="MFS_trans_sf"/>
</dbReference>
<protein>
    <submittedName>
        <fullName evidence="6">Putative MFS-type transporter YhjX</fullName>
    </submittedName>
</protein>
<feature type="transmembrane region" description="Helical" evidence="4">
    <location>
        <begin position="311"/>
        <end position="330"/>
    </location>
</feature>
<evidence type="ECO:0000256" key="3">
    <source>
        <dbReference type="ARBA" id="ARBA00023136"/>
    </source>
</evidence>
<dbReference type="PANTHER" id="PTHR11360">
    <property type="entry name" value="MONOCARBOXYLATE TRANSPORTER"/>
    <property type="match status" value="1"/>
</dbReference>
<organism evidence="6 7">
    <name type="scientific">Urbifossiella limnaea</name>
    <dbReference type="NCBI Taxonomy" id="2528023"/>
    <lineage>
        <taxon>Bacteria</taxon>
        <taxon>Pseudomonadati</taxon>
        <taxon>Planctomycetota</taxon>
        <taxon>Planctomycetia</taxon>
        <taxon>Gemmatales</taxon>
        <taxon>Gemmataceae</taxon>
        <taxon>Urbifossiella</taxon>
    </lineage>
</organism>
<feature type="transmembrane region" description="Helical" evidence="4">
    <location>
        <begin position="153"/>
        <end position="173"/>
    </location>
</feature>
<feature type="transmembrane region" description="Helical" evidence="4">
    <location>
        <begin position="336"/>
        <end position="359"/>
    </location>
</feature>
<evidence type="ECO:0000256" key="4">
    <source>
        <dbReference type="SAM" id="Phobius"/>
    </source>
</evidence>
<feature type="transmembrane region" description="Helical" evidence="4">
    <location>
        <begin position="119"/>
        <end position="141"/>
    </location>
</feature>
<evidence type="ECO:0000313" key="6">
    <source>
        <dbReference type="EMBL" id="QDU19309.1"/>
    </source>
</evidence>
<dbReference type="SUPFAM" id="SSF103473">
    <property type="entry name" value="MFS general substrate transporter"/>
    <property type="match status" value="1"/>
</dbReference>
<feature type="transmembrane region" description="Helical" evidence="4">
    <location>
        <begin position="402"/>
        <end position="422"/>
    </location>
</feature>
<dbReference type="Gene3D" id="1.20.1250.20">
    <property type="entry name" value="MFS general substrate transporter like domains"/>
    <property type="match status" value="2"/>
</dbReference>
<feature type="transmembrane region" description="Helical" evidence="4">
    <location>
        <begin position="270"/>
        <end position="290"/>
    </location>
</feature>
<feature type="transmembrane region" description="Helical" evidence="4">
    <location>
        <begin position="185"/>
        <end position="204"/>
    </location>
</feature>